<reference evidence="2 3" key="1">
    <citation type="submission" date="2020-05" db="EMBL/GenBank/DDBJ databases">
        <title>Draft genome sequence of Desulfovibrio sp. strain HN2T.</title>
        <authorList>
            <person name="Ueno A."/>
            <person name="Tamazawa S."/>
            <person name="Tamamura S."/>
            <person name="Murakami T."/>
            <person name="Kiyama T."/>
            <person name="Inomata H."/>
            <person name="Amano Y."/>
            <person name="Miyakawa K."/>
            <person name="Tamaki H."/>
            <person name="Naganuma T."/>
            <person name="Kaneko K."/>
        </authorList>
    </citation>
    <scope>NUCLEOTIDE SEQUENCE [LARGE SCALE GENOMIC DNA]</scope>
    <source>
        <strain evidence="2 3">HN2</strain>
    </source>
</reference>
<protein>
    <submittedName>
        <fullName evidence="2">Uncharacterized protein</fullName>
    </submittedName>
</protein>
<evidence type="ECO:0000313" key="3">
    <source>
        <dbReference type="Proteomes" id="UP000503840"/>
    </source>
</evidence>
<accession>A0A7J0BJI0</accession>
<dbReference type="RefSeq" id="WP_174404963.1">
    <property type="nucleotide sequence ID" value="NZ_BLVO01000013.1"/>
</dbReference>
<evidence type="ECO:0000256" key="1">
    <source>
        <dbReference type="SAM" id="Coils"/>
    </source>
</evidence>
<comment type="caution">
    <text evidence="2">The sequence shown here is derived from an EMBL/GenBank/DDBJ whole genome shotgun (WGS) entry which is preliminary data.</text>
</comment>
<keyword evidence="3" id="KW-1185">Reference proteome</keyword>
<gene>
    <name evidence="2" type="ORF">DSM101010T_16600</name>
</gene>
<sequence length="117" mass="12114">MAAKKIVKMDVQLKCSLGRGGKDGKPGDTVSLPEDTALTLIRDGLAVEPLVPSSVDSGASDKIAQLEKEKAELQAELDAVKDDCASKLDQAKAYASALEVRCKAAGVDIADLTGTGK</sequence>
<organism evidence="2 3">
    <name type="scientific">Desulfovibrio subterraneus</name>
    <dbReference type="NCBI Taxonomy" id="2718620"/>
    <lineage>
        <taxon>Bacteria</taxon>
        <taxon>Pseudomonadati</taxon>
        <taxon>Thermodesulfobacteriota</taxon>
        <taxon>Desulfovibrionia</taxon>
        <taxon>Desulfovibrionales</taxon>
        <taxon>Desulfovibrionaceae</taxon>
        <taxon>Desulfovibrio</taxon>
    </lineage>
</organism>
<name>A0A7J0BJI0_9BACT</name>
<proteinExistence type="predicted"/>
<feature type="coiled-coil region" evidence="1">
    <location>
        <begin position="56"/>
        <end position="90"/>
    </location>
</feature>
<evidence type="ECO:0000313" key="2">
    <source>
        <dbReference type="EMBL" id="GFM33295.1"/>
    </source>
</evidence>
<dbReference type="EMBL" id="BLVO01000013">
    <property type="protein sequence ID" value="GFM33295.1"/>
    <property type="molecule type" value="Genomic_DNA"/>
</dbReference>
<dbReference type="AlphaFoldDB" id="A0A7J0BJI0"/>
<dbReference type="Proteomes" id="UP000503840">
    <property type="component" value="Unassembled WGS sequence"/>
</dbReference>
<keyword evidence="1" id="KW-0175">Coiled coil</keyword>